<sequence length="205" mass="23397">MGNAGLSSRVYNDAEGKKRNFLIVRSLHTFEMNGDMYGAGTGRLHATCKGFVKGYAASPLDFNKLSDFKELLSKEQVNIVAIPGRKTGSKISNMDTCRKDPSFKQLRNQYHIDLPDGTQKIGERVQGYLLSQNRGCHEQNKREEIRLLLGTSHVNHYRTVERTHGMAPTFNVPSDDPKAKWRERFQKVLRTCNWQHIEGLMTKIE</sequence>
<organism evidence="1 2">
    <name type="scientific">Ancylostoma ceylanicum</name>
    <dbReference type="NCBI Taxonomy" id="53326"/>
    <lineage>
        <taxon>Eukaryota</taxon>
        <taxon>Metazoa</taxon>
        <taxon>Ecdysozoa</taxon>
        <taxon>Nematoda</taxon>
        <taxon>Chromadorea</taxon>
        <taxon>Rhabditida</taxon>
        <taxon>Rhabditina</taxon>
        <taxon>Rhabditomorpha</taxon>
        <taxon>Strongyloidea</taxon>
        <taxon>Ancylostomatidae</taxon>
        <taxon>Ancylostomatinae</taxon>
        <taxon>Ancylostoma</taxon>
    </lineage>
</organism>
<accession>A0A016V606</accession>
<name>A0A016V606_9BILA</name>
<protein>
    <submittedName>
        <fullName evidence="1">Uncharacterized protein</fullName>
    </submittedName>
</protein>
<dbReference type="Proteomes" id="UP000024635">
    <property type="component" value="Unassembled WGS sequence"/>
</dbReference>
<reference evidence="2" key="1">
    <citation type="journal article" date="2015" name="Nat. Genet.">
        <title>The genome and transcriptome of the zoonotic hookworm Ancylostoma ceylanicum identify infection-specific gene families.</title>
        <authorList>
            <person name="Schwarz E.M."/>
            <person name="Hu Y."/>
            <person name="Antoshechkin I."/>
            <person name="Miller M.M."/>
            <person name="Sternberg P.W."/>
            <person name="Aroian R.V."/>
        </authorList>
    </citation>
    <scope>NUCLEOTIDE SEQUENCE</scope>
    <source>
        <strain evidence="2">HY135</strain>
    </source>
</reference>
<dbReference type="EMBL" id="JARK01001353">
    <property type="protein sequence ID" value="EYC22153.1"/>
    <property type="molecule type" value="Genomic_DNA"/>
</dbReference>
<evidence type="ECO:0000313" key="1">
    <source>
        <dbReference type="EMBL" id="EYC22153.1"/>
    </source>
</evidence>
<gene>
    <name evidence="1" type="primary">Acey_s0017.g3181</name>
    <name evidence="1" type="ORF">Y032_0017g3181</name>
</gene>
<keyword evidence="2" id="KW-1185">Reference proteome</keyword>
<proteinExistence type="predicted"/>
<comment type="caution">
    <text evidence="1">The sequence shown here is derived from an EMBL/GenBank/DDBJ whole genome shotgun (WGS) entry which is preliminary data.</text>
</comment>
<dbReference type="OrthoDB" id="5871058at2759"/>
<evidence type="ECO:0000313" key="2">
    <source>
        <dbReference type="Proteomes" id="UP000024635"/>
    </source>
</evidence>
<dbReference type="AlphaFoldDB" id="A0A016V606"/>